<dbReference type="VEuPathDB" id="VectorBase:ASTE008251"/>
<dbReference type="STRING" id="30069.A0A182YEA6"/>
<evidence type="ECO:0000313" key="3">
    <source>
        <dbReference type="Proteomes" id="UP000076408"/>
    </source>
</evidence>
<dbReference type="CDD" id="cd09823">
    <property type="entry name" value="peroxinectin_like"/>
    <property type="match status" value="1"/>
</dbReference>
<dbReference type="PRINTS" id="PR00457">
    <property type="entry name" value="ANPEROXIDASE"/>
</dbReference>
<name>A0A182YEA6_ANOST</name>
<dbReference type="GO" id="GO:0020037">
    <property type="term" value="F:heme binding"/>
    <property type="evidence" value="ECO:0007669"/>
    <property type="project" value="InterPro"/>
</dbReference>
<dbReference type="Proteomes" id="UP000076408">
    <property type="component" value="Unassembled WGS sequence"/>
</dbReference>
<dbReference type="AlphaFoldDB" id="A0A182YEA6"/>
<evidence type="ECO:0000256" key="1">
    <source>
        <dbReference type="ARBA" id="ARBA00022559"/>
    </source>
</evidence>
<accession>A0A182YEA6</accession>
<organism evidence="2 3">
    <name type="scientific">Anopheles stephensi</name>
    <name type="common">Indo-Pakistan malaria mosquito</name>
    <dbReference type="NCBI Taxonomy" id="30069"/>
    <lineage>
        <taxon>Eukaryota</taxon>
        <taxon>Metazoa</taxon>
        <taxon>Ecdysozoa</taxon>
        <taxon>Arthropoda</taxon>
        <taxon>Hexapoda</taxon>
        <taxon>Insecta</taxon>
        <taxon>Pterygota</taxon>
        <taxon>Neoptera</taxon>
        <taxon>Endopterygota</taxon>
        <taxon>Diptera</taxon>
        <taxon>Nematocera</taxon>
        <taxon>Culicoidea</taxon>
        <taxon>Culicidae</taxon>
        <taxon>Anophelinae</taxon>
        <taxon>Anopheles</taxon>
    </lineage>
</organism>
<dbReference type="PANTHER" id="PTHR11475:SF86">
    <property type="entry name" value="PEROXIDASE"/>
    <property type="match status" value="1"/>
</dbReference>
<dbReference type="EnsemblMetazoa" id="ASTEI06792-RA">
    <property type="protein sequence ID" value="ASTEI06792-PA"/>
    <property type="gene ID" value="ASTEI06792"/>
</dbReference>
<dbReference type="OMA" id="IVYYEYL"/>
<dbReference type="Pfam" id="PF03098">
    <property type="entry name" value="An_peroxidase"/>
    <property type="match status" value="1"/>
</dbReference>
<dbReference type="GO" id="GO:0004601">
    <property type="term" value="F:peroxidase activity"/>
    <property type="evidence" value="ECO:0007669"/>
    <property type="project" value="UniProtKB-KW"/>
</dbReference>
<keyword evidence="1" id="KW-0575">Peroxidase</keyword>
<dbReference type="Gene3D" id="1.10.640.10">
    <property type="entry name" value="Haem peroxidase domain superfamily, animal type"/>
    <property type="match status" value="1"/>
</dbReference>
<dbReference type="PANTHER" id="PTHR11475">
    <property type="entry name" value="OXIDASE/PEROXIDASE"/>
    <property type="match status" value="1"/>
</dbReference>
<protein>
    <submittedName>
        <fullName evidence="2">Uncharacterized protein</fullName>
    </submittedName>
</protein>
<keyword evidence="1" id="KW-0560">Oxidoreductase</keyword>
<dbReference type="VEuPathDB" id="VectorBase:ASTEI06792"/>
<reference evidence="3" key="1">
    <citation type="journal article" date="2014" name="Genome Biol.">
        <title>Genome analysis of a major urban malaria vector mosquito, Anopheles stephensi.</title>
        <authorList>
            <person name="Jiang X."/>
            <person name="Peery A."/>
            <person name="Hall A.B."/>
            <person name="Sharma A."/>
            <person name="Chen X.G."/>
            <person name="Waterhouse R.M."/>
            <person name="Komissarov A."/>
            <person name="Riehle M.M."/>
            <person name="Shouche Y."/>
            <person name="Sharakhova M.V."/>
            <person name="Lawson D."/>
            <person name="Pakpour N."/>
            <person name="Arensburger P."/>
            <person name="Davidson V.L."/>
            <person name="Eiglmeier K."/>
            <person name="Emrich S."/>
            <person name="George P."/>
            <person name="Kennedy R.C."/>
            <person name="Mane S.P."/>
            <person name="Maslen G."/>
            <person name="Oringanje C."/>
            <person name="Qi Y."/>
            <person name="Settlage R."/>
            <person name="Tojo M."/>
            <person name="Tubio J.M."/>
            <person name="Unger M.F."/>
            <person name="Wang B."/>
            <person name="Vernick K.D."/>
            <person name="Ribeiro J.M."/>
            <person name="James A.A."/>
            <person name="Michel K."/>
            <person name="Riehle M.A."/>
            <person name="Luckhart S."/>
            <person name="Sharakhov I.V."/>
            <person name="Tu Z."/>
        </authorList>
    </citation>
    <scope>NUCLEOTIDE SEQUENCE [LARGE SCALE GENOMIC DNA]</scope>
    <source>
        <strain evidence="3">Indian</strain>
    </source>
</reference>
<dbReference type="InterPro" id="IPR019791">
    <property type="entry name" value="Haem_peroxidase_animal"/>
</dbReference>
<dbReference type="GO" id="GO:0006979">
    <property type="term" value="P:response to oxidative stress"/>
    <property type="evidence" value="ECO:0007669"/>
    <property type="project" value="InterPro"/>
</dbReference>
<sequence length="598" mass="66216">MRTVQRTLINVIVFAIAVGRVQAWSVTKPPTTGTTSDGTATCPSSKYRPIDSSCSSRLNPGWGKADEPYARMLPPNYADGISSPPVMTNGSAYVSARTISFNVFSIDEVPDPNNTLVNIFFLQAIGNDLSAPAGADDPVECCVDGQIVPNAPNRCYPVSIPDNDALYSWFNITCLNYARLLTRTPAQPSQPVQQINRASSLLDLSFVYGSTVSQSNSLRAFSGGRLLAVRRNGMEWPALDPAGCTETNVCYLVADKRSYQFPMSATMHLLFLREHNRLANQLRLINPGWTDEVLFQEARRINIAQYQHIVYYEYLPGVLGRENMISNGLIYEGTGFTSDYSPLQDPSSLGEFGGVLVPFMQTQLPGSINLYINDTVQSLPLSSVAGNVITLESMFALYFVGLTTQSTNRMDSSFSIEWKNFMYRGYDPLGKDLLALDIQQMRDFGFARYNDYRSRCGLSRFATWEAYNATFKVVCPKTIDKLRLYYPTVDDLDLFVGAAFEEPIAGSLLGPTFFCLFKQQFLASRAGDRYFFEAGGQDGSFSAAQLNEIRKIKLSRLMCNAFPTTPNIQPSAFCPASVDNSPASCNSLPVPNLQLWRA</sequence>
<evidence type="ECO:0000313" key="2">
    <source>
        <dbReference type="EnsemblMetazoa" id="ASTEI06792-PA"/>
    </source>
</evidence>
<proteinExistence type="predicted"/>
<dbReference type="PROSITE" id="PS50292">
    <property type="entry name" value="PEROXIDASE_3"/>
    <property type="match status" value="1"/>
</dbReference>
<keyword evidence="3" id="KW-1185">Reference proteome</keyword>
<dbReference type="SUPFAM" id="SSF48113">
    <property type="entry name" value="Heme-dependent peroxidases"/>
    <property type="match status" value="1"/>
</dbReference>
<dbReference type="VEuPathDB" id="VectorBase:ASTEI20_043309"/>
<reference evidence="2" key="2">
    <citation type="submission" date="2020-05" db="UniProtKB">
        <authorList>
            <consortium name="EnsemblMetazoa"/>
        </authorList>
    </citation>
    <scope>IDENTIFICATION</scope>
    <source>
        <strain evidence="2">Indian</strain>
    </source>
</reference>
<dbReference type="InterPro" id="IPR037120">
    <property type="entry name" value="Haem_peroxidase_sf_animal"/>
</dbReference>
<dbReference type="InterPro" id="IPR010255">
    <property type="entry name" value="Haem_peroxidase_sf"/>
</dbReference>